<dbReference type="InterPro" id="IPR002577">
    <property type="entry name" value="HTH_HxlR"/>
</dbReference>
<dbReference type="SUPFAM" id="SSF46785">
    <property type="entry name" value="Winged helix' DNA-binding domain"/>
    <property type="match status" value="1"/>
</dbReference>
<dbReference type="OrthoDB" id="9792527at2"/>
<keyword evidence="1" id="KW-0805">Transcription regulation</keyword>
<dbReference type="Gene3D" id="3.30.1050.10">
    <property type="entry name" value="SCP2 sterol-binding domain"/>
    <property type="match status" value="1"/>
</dbReference>
<dbReference type="PROSITE" id="PS51118">
    <property type="entry name" value="HTH_HXLR"/>
    <property type="match status" value="1"/>
</dbReference>
<dbReference type="Proteomes" id="UP000468735">
    <property type="component" value="Unassembled WGS sequence"/>
</dbReference>
<accession>A0A6H9Z4M9</accession>
<evidence type="ECO:0000256" key="3">
    <source>
        <dbReference type="ARBA" id="ARBA00023163"/>
    </source>
</evidence>
<comment type="caution">
    <text evidence="5">The sequence shown here is derived from an EMBL/GenBank/DDBJ whole genome shotgun (WGS) entry which is preliminary data.</text>
</comment>
<evidence type="ECO:0000256" key="1">
    <source>
        <dbReference type="ARBA" id="ARBA00023015"/>
    </source>
</evidence>
<reference evidence="5 6" key="1">
    <citation type="submission" date="2019-09" db="EMBL/GenBank/DDBJ databases">
        <title>Actinomadura physcomitrii sp. nov., a novel actinomycete isolated from moss [Physcomitrium sphaericum (Ludw) Fuernr].</title>
        <authorList>
            <person name="Zhuang X."/>
            <person name="Liu C."/>
        </authorList>
    </citation>
    <scope>NUCLEOTIDE SEQUENCE [LARGE SCALE GENOMIC DNA]</scope>
    <source>
        <strain evidence="5 6">HMC1</strain>
    </source>
</reference>
<dbReference type="InterPro" id="IPR036390">
    <property type="entry name" value="WH_DNA-bd_sf"/>
</dbReference>
<gene>
    <name evidence="5" type="ORF">F8566_00435</name>
</gene>
<keyword evidence="2" id="KW-0238">DNA-binding</keyword>
<dbReference type="Pfam" id="PF02036">
    <property type="entry name" value="SCP2"/>
    <property type="match status" value="1"/>
</dbReference>
<dbReference type="Pfam" id="PF01638">
    <property type="entry name" value="HxlR"/>
    <property type="match status" value="1"/>
</dbReference>
<dbReference type="RefSeq" id="WP_151556821.1">
    <property type="nucleotide sequence ID" value="NZ_WBMT01000001.1"/>
</dbReference>
<sequence>MSGMRSYGDPCGVARGLDVIGERWALLVVRDLLLGPKRFNDLHAGLPGVSPNVLTQRLRDLTEHGVVQRRDLPPPARVRLYELTDWGRDLEPLLLHLGRWGSQTPTTPDGLLGIDSILLSIKAAFDPANAAESSGLYELRIDADTYVIEDTADSLRISRDTAPNPPDATLTTNLDTLRAIYDHQITLATALDSGSLHLDGNEAAKQRLTSLLLASFAPSPRPTNVP</sequence>
<dbReference type="EMBL" id="WBMT01000001">
    <property type="protein sequence ID" value="KAB2352218.1"/>
    <property type="molecule type" value="Genomic_DNA"/>
</dbReference>
<dbReference type="SUPFAM" id="SSF55718">
    <property type="entry name" value="SCP-like"/>
    <property type="match status" value="1"/>
</dbReference>
<feature type="domain" description="HTH hxlR-type" evidence="4">
    <location>
        <begin position="11"/>
        <end position="109"/>
    </location>
</feature>
<dbReference type="GO" id="GO:0003677">
    <property type="term" value="F:DNA binding"/>
    <property type="evidence" value="ECO:0007669"/>
    <property type="project" value="UniProtKB-KW"/>
</dbReference>
<evidence type="ECO:0000259" key="4">
    <source>
        <dbReference type="PROSITE" id="PS51118"/>
    </source>
</evidence>
<dbReference type="InterPro" id="IPR036527">
    <property type="entry name" value="SCP2_sterol-bd_dom_sf"/>
</dbReference>
<dbReference type="PANTHER" id="PTHR33204:SF18">
    <property type="entry name" value="TRANSCRIPTIONAL REGULATORY PROTEIN"/>
    <property type="match status" value="1"/>
</dbReference>
<dbReference type="InterPro" id="IPR036388">
    <property type="entry name" value="WH-like_DNA-bd_sf"/>
</dbReference>
<evidence type="ECO:0000313" key="5">
    <source>
        <dbReference type="EMBL" id="KAB2352218.1"/>
    </source>
</evidence>
<keyword evidence="6" id="KW-1185">Reference proteome</keyword>
<proteinExistence type="predicted"/>
<keyword evidence="3" id="KW-0804">Transcription</keyword>
<dbReference type="InterPro" id="IPR003033">
    <property type="entry name" value="SCP2_sterol-bd_dom"/>
</dbReference>
<evidence type="ECO:0000256" key="2">
    <source>
        <dbReference type="ARBA" id="ARBA00023125"/>
    </source>
</evidence>
<name>A0A6H9Z4M9_9ACTN</name>
<dbReference type="AlphaFoldDB" id="A0A6H9Z4M9"/>
<protein>
    <submittedName>
        <fullName evidence="5">Transcriptional regulator</fullName>
    </submittedName>
</protein>
<dbReference type="PANTHER" id="PTHR33204">
    <property type="entry name" value="TRANSCRIPTIONAL REGULATOR, MARR FAMILY"/>
    <property type="match status" value="1"/>
</dbReference>
<dbReference type="Gene3D" id="1.10.10.10">
    <property type="entry name" value="Winged helix-like DNA-binding domain superfamily/Winged helix DNA-binding domain"/>
    <property type="match status" value="1"/>
</dbReference>
<organism evidence="5 6">
    <name type="scientific">Actinomadura rudentiformis</name>
    <dbReference type="NCBI Taxonomy" id="359158"/>
    <lineage>
        <taxon>Bacteria</taxon>
        <taxon>Bacillati</taxon>
        <taxon>Actinomycetota</taxon>
        <taxon>Actinomycetes</taxon>
        <taxon>Streptosporangiales</taxon>
        <taxon>Thermomonosporaceae</taxon>
        <taxon>Actinomadura</taxon>
    </lineage>
</organism>
<evidence type="ECO:0000313" key="6">
    <source>
        <dbReference type="Proteomes" id="UP000468735"/>
    </source>
</evidence>